<organism evidence="1">
    <name type="scientific">Fagus sylvatica</name>
    <name type="common">Beechnut</name>
    <dbReference type="NCBI Taxonomy" id="28930"/>
    <lineage>
        <taxon>Eukaryota</taxon>
        <taxon>Viridiplantae</taxon>
        <taxon>Streptophyta</taxon>
        <taxon>Embryophyta</taxon>
        <taxon>Tracheophyta</taxon>
        <taxon>Spermatophyta</taxon>
        <taxon>Magnoliopsida</taxon>
        <taxon>eudicotyledons</taxon>
        <taxon>Gunneridae</taxon>
        <taxon>Pentapetalae</taxon>
        <taxon>rosids</taxon>
        <taxon>fabids</taxon>
        <taxon>Fagales</taxon>
        <taxon>Fagaceae</taxon>
        <taxon>Fagus</taxon>
    </lineage>
</organism>
<name>A0A2N9H7I5_FAGSY</name>
<sequence length="50" mass="5309">MSSSKLATPPASFVVDKCHGIISLNRDVTTKLEPVVAEALFVNREAIPGV</sequence>
<dbReference type="AlphaFoldDB" id="A0A2N9H7I5"/>
<reference evidence="1" key="1">
    <citation type="submission" date="2018-02" db="EMBL/GenBank/DDBJ databases">
        <authorList>
            <person name="Cohen D.B."/>
            <person name="Kent A.D."/>
        </authorList>
    </citation>
    <scope>NUCLEOTIDE SEQUENCE</scope>
</reference>
<evidence type="ECO:0000313" key="1">
    <source>
        <dbReference type="EMBL" id="SPD07611.1"/>
    </source>
</evidence>
<proteinExistence type="predicted"/>
<dbReference type="EMBL" id="OIVN01002936">
    <property type="protein sequence ID" value="SPD07611.1"/>
    <property type="molecule type" value="Genomic_DNA"/>
</dbReference>
<protein>
    <submittedName>
        <fullName evidence="1">Uncharacterized protein</fullName>
    </submittedName>
</protein>
<gene>
    <name evidence="1" type="ORF">FSB_LOCUS35493</name>
</gene>
<accession>A0A2N9H7I5</accession>